<evidence type="ECO:0000256" key="1">
    <source>
        <dbReference type="SAM" id="SignalP"/>
    </source>
</evidence>
<feature type="signal peptide" evidence="1">
    <location>
        <begin position="1"/>
        <end position="17"/>
    </location>
</feature>
<comment type="caution">
    <text evidence="3">The sequence shown here is derived from an EMBL/GenBank/DDBJ whole genome shotgun (WGS) entry which is preliminary data.</text>
</comment>
<accession>A0A1X0U113</accession>
<dbReference type="InterPro" id="IPR029000">
    <property type="entry name" value="Cyclophilin-like_dom_sf"/>
</dbReference>
<dbReference type="InterPro" id="IPR041183">
    <property type="entry name" value="Cyclophilin-like"/>
</dbReference>
<dbReference type="Pfam" id="PF18050">
    <property type="entry name" value="Cyclophil_like2"/>
    <property type="match status" value="1"/>
</dbReference>
<evidence type="ECO:0000313" key="4">
    <source>
        <dbReference type="Proteomes" id="UP000192671"/>
    </source>
</evidence>
<proteinExistence type="predicted"/>
<dbReference type="EMBL" id="LVWL01000020">
    <property type="protein sequence ID" value="ORI07219.1"/>
    <property type="molecule type" value="Genomic_DNA"/>
</dbReference>
<feature type="chain" id="PRO_5012213693" description="Cyclophilin-like domain-containing protein" evidence="1">
    <location>
        <begin position="18"/>
        <end position="138"/>
    </location>
</feature>
<dbReference type="AlphaFoldDB" id="A0A1X0U113"/>
<evidence type="ECO:0000259" key="2">
    <source>
        <dbReference type="Pfam" id="PF18050"/>
    </source>
</evidence>
<reference evidence="3 4" key="1">
    <citation type="journal article" date="2017" name="Gene Rep">
        <title>The ribosomal RNA operon (rrn) of Campylobacter concisus supports molecular typing to genomospecies level.</title>
        <authorList>
            <person name="Huq M."/>
            <person name="Van T.T.H."/>
            <person name="Gurtler V."/>
            <person name="Elshagmani E."/>
            <person name="Allemailem K.S."/>
            <person name="Smooker P.M."/>
            <person name="Istivan T.S."/>
        </authorList>
    </citation>
    <scope>NUCLEOTIDE SEQUENCE [LARGE SCALE GENOMIC DNA]</scope>
    <source>
        <strain evidence="3 4">RCH 26</strain>
    </source>
</reference>
<dbReference type="Proteomes" id="UP000192671">
    <property type="component" value="Unassembled WGS sequence"/>
</dbReference>
<dbReference type="SUPFAM" id="SSF50891">
    <property type="entry name" value="Cyclophilin-like"/>
    <property type="match status" value="1"/>
</dbReference>
<gene>
    <name evidence="3" type="ORF">A3835_06445</name>
</gene>
<keyword evidence="1" id="KW-0732">Signal</keyword>
<protein>
    <recommendedName>
        <fullName evidence="2">Cyclophilin-like domain-containing protein</fullName>
    </recommendedName>
</protein>
<feature type="domain" description="Cyclophilin-like" evidence="2">
    <location>
        <begin position="32"/>
        <end position="134"/>
    </location>
</feature>
<organism evidence="3 4">
    <name type="scientific">Campylobacter concisus</name>
    <dbReference type="NCBI Taxonomy" id="199"/>
    <lineage>
        <taxon>Bacteria</taxon>
        <taxon>Pseudomonadati</taxon>
        <taxon>Campylobacterota</taxon>
        <taxon>Epsilonproteobacteria</taxon>
        <taxon>Campylobacterales</taxon>
        <taxon>Campylobacteraceae</taxon>
        <taxon>Campylobacter</taxon>
    </lineage>
</organism>
<evidence type="ECO:0000313" key="3">
    <source>
        <dbReference type="EMBL" id="ORI07219.1"/>
    </source>
</evidence>
<name>A0A1X0U113_9BACT</name>
<sequence length="138" mass="14994">MRKILAVFMLFAGLNLAAGEKMQNLKIVLKSSNGEATAILDDTAAARSFAAQLPLTLNLWDYGGHEKVAKLPKPLDTRGAPSGSDGKKGEISYFAPWNNFVIYCGYQPYYEGIVRLGMIEGDASLVAKNGQIKIELVK</sequence>
<dbReference type="Gene3D" id="2.40.100.20">
    <property type="match status" value="1"/>
</dbReference>